<evidence type="ECO:0000256" key="3">
    <source>
        <dbReference type="ARBA" id="ARBA00023015"/>
    </source>
</evidence>
<dbReference type="InterPro" id="IPR015871">
    <property type="entry name" value="TFIIA_gsu_C"/>
</dbReference>
<accession>A0A0X3P3S4</accession>
<feature type="domain" description="Transcription initiation factor IIA gamma subunit C-terminal" evidence="8">
    <location>
        <begin position="63"/>
        <end position="103"/>
    </location>
</feature>
<evidence type="ECO:0000256" key="1">
    <source>
        <dbReference type="ARBA" id="ARBA00004123"/>
    </source>
</evidence>
<feature type="compositionally biased region" description="Basic and acidic residues" evidence="6">
    <location>
        <begin position="150"/>
        <end position="163"/>
    </location>
</feature>
<name>A0A0X3P3S4_SCHSO</name>
<dbReference type="SUPFAM" id="SSF50784">
    <property type="entry name" value="Transcription factor IIA (TFIIA), beta-barrel domain"/>
    <property type="match status" value="1"/>
</dbReference>
<organism evidence="9">
    <name type="scientific">Schistocephalus solidus</name>
    <name type="common">Tapeworm</name>
    <dbReference type="NCBI Taxonomy" id="70667"/>
    <lineage>
        <taxon>Eukaryota</taxon>
        <taxon>Metazoa</taxon>
        <taxon>Spiralia</taxon>
        <taxon>Lophotrochozoa</taxon>
        <taxon>Platyhelminthes</taxon>
        <taxon>Cestoda</taxon>
        <taxon>Eucestoda</taxon>
        <taxon>Diphyllobothriidea</taxon>
        <taxon>Diphyllobothriidae</taxon>
        <taxon>Schistocephalus</taxon>
    </lineage>
</organism>
<dbReference type="InterPro" id="IPR009083">
    <property type="entry name" value="TFIIA_a-hlx"/>
</dbReference>
<dbReference type="EMBL" id="GEEE01011796">
    <property type="protein sequence ID" value="JAP51429.1"/>
    <property type="molecule type" value="Transcribed_RNA"/>
</dbReference>
<evidence type="ECO:0000256" key="4">
    <source>
        <dbReference type="ARBA" id="ARBA00023163"/>
    </source>
</evidence>
<dbReference type="EMBL" id="GEEE01016591">
    <property type="protein sequence ID" value="JAP46634.1"/>
    <property type="molecule type" value="Transcribed_RNA"/>
</dbReference>
<dbReference type="GO" id="GO:0005672">
    <property type="term" value="C:transcription factor TFIIA complex"/>
    <property type="evidence" value="ECO:0007669"/>
    <property type="project" value="InterPro"/>
</dbReference>
<gene>
    <name evidence="9" type="primary">T2AG</name>
    <name evidence="9" type="ORF">TR161163</name>
</gene>
<dbReference type="SUPFAM" id="SSF47396">
    <property type="entry name" value="Transcription factor IIA (TFIIA), alpha-helical domain"/>
    <property type="match status" value="1"/>
</dbReference>
<dbReference type="InterPro" id="IPR015872">
    <property type="entry name" value="TFIIA_gsu_N"/>
</dbReference>
<sequence>MSTETYHEMYRRTTLGNTLQESLDEMLTHNLITSGCAMKIMQKFDQCICTALSKRVKNRLFLKGHLNTYRNCDNVWTLVMNDVEIRDASVLLHVDKIKIVACECKDAKSARTAAALKGNPALSSQNSGTLTAQNRESEGLGGPPNLMSLGDDKAYLSDDEGRV</sequence>
<dbReference type="CDD" id="cd10145">
    <property type="entry name" value="TFIIA_gamma_N"/>
    <property type="match status" value="1"/>
</dbReference>
<evidence type="ECO:0000259" key="8">
    <source>
        <dbReference type="Pfam" id="PF02751"/>
    </source>
</evidence>
<dbReference type="Gene3D" id="1.10.287.190">
    <property type="entry name" value="Transcription factor IIA gamma subunit, alpha-helical domain"/>
    <property type="match status" value="1"/>
</dbReference>
<evidence type="ECO:0000256" key="6">
    <source>
        <dbReference type="SAM" id="MobiDB-lite"/>
    </source>
</evidence>
<evidence type="ECO:0000256" key="2">
    <source>
        <dbReference type="ARBA" id="ARBA00007675"/>
    </source>
</evidence>
<keyword evidence="5" id="KW-0539">Nucleus</keyword>
<feature type="region of interest" description="Disordered" evidence="6">
    <location>
        <begin position="122"/>
        <end position="163"/>
    </location>
</feature>
<keyword evidence="9" id="KW-0648">Protein biosynthesis</keyword>
<dbReference type="Pfam" id="PF02268">
    <property type="entry name" value="TFIIA_gamma_N"/>
    <property type="match status" value="1"/>
</dbReference>
<protein>
    <submittedName>
        <fullName evidence="9">Transcription initiation factor IIA subunit 2</fullName>
    </submittedName>
</protein>
<reference evidence="9" key="1">
    <citation type="submission" date="2016-01" db="EMBL/GenBank/DDBJ databases">
        <title>Reference transcriptome for the parasite Schistocephalus solidus: insights into the molecular evolution of parasitism.</title>
        <authorList>
            <person name="Hebert F.O."/>
            <person name="Grambauer S."/>
            <person name="Barber I."/>
            <person name="Landry C.R."/>
            <person name="Aubin-Horth N."/>
        </authorList>
    </citation>
    <scope>NUCLEOTIDE SEQUENCE</scope>
</reference>
<dbReference type="GO" id="GO:0003743">
    <property type="term" value="F:translation initiation factor activity"/>
    <property type="evidence" value="ECO:0007669"/>
    <property type="project" value="UniProtKB-KW"/>
</dbReference>
<keyword evidence="9" id="KW-0396">Initiation factor</keyword>
<evidence type="ECO:0000313" key="9">
    <source>
        <dbReference type="EMBL" id="JAP46634.1"/>
    </source>
</evidence>
<dbReference type="CDD" id="cd10014">
    <property type="entry name" value="TFIIA_gamma_C"/>
    <property type="match status" value="1"/>
</dbReference>
<feature type="domain" description="Transcription initiation factor IIA gamma subunit N-terminal" evidence="7">
    <location>
        <begin position="6"/>
        <end position="52"/>
    </location>
</feature>
<keyword evidence="3" id="KW-0805">Transcription regulation</keyword>
<dbReference type="InterPro" id="IPR003194">
    <property type="entry name" value="TFIIA_gsu"/>
</dbReference>
<evidence type="ECO:0000256" key="5">
    <source>
        <dbReference type="ARBA" id="ARBA00023242"/>
    </source>
</evidence>
<dbReference type="Gene3D" id="2.30.18.10">
    <property type="entry name" value="Transcription factor IIA (TFIIA), beta-barrel domain"/>
    <property type="match status" value="1"/>
</dbReference>
<dbReference type="AlphaFoldDB" id="A0A0X3P3S4"/>
<dbReference type="GO" id="GO:0006367">
    <property type="term" value="P:transcription initiation at RNA polymerase II promoter"/>
    <property type="evidence" value="ECO:0007669"/>
    <property type="project" value="InterPro"/>
</dbReference>
<keyword evidence="4" id="KW-0804">Transcription</keyword>
<feature type="compositionally biased region" description="Polar residues" evidence="6">
    <location>
        <begin position="122"/>
        <end position="134"/>
    </location>
</feature>
<evidence type="ECO:0000259" key="7">
    <source>
        <dbReference type="Pfam" id="PF02268"/>
    </source>
</evidence>
<comment type="subcellular location">
    <subcellularLocation>
        <location evidence="1">Nucleus</location>
    </subcellularLocation>
</comment>
<comment type="similarity">
    <text evidence="2">Belongs to the TFIIA subunit 2 family.</text>
</comment>
<dbReference type="Pfam" id="PF02751">
    <property type="entry name" value="TFIIA_gamma_C"/>
    <property type="match status" value="1"/>
</dbReference>
<dbReference type="InterPro" id="IPR009088">
    <property type="entry name" value="TFIIA_b-brl"/>
</dbReference>
<dbReference type="PANTHER" id="PTHR10966">
    <property type="entry name" value="TRANSCRIPTION INITIATION FACTOR IIA SUBUNIT 2"/>
    <property type="match status" value="1"/>
</dbReference>
<proteinExistence type="inferred from homology"/>